<gene>
    <name evidence="1" type="ORF">GXP69_00525</name>
</gene>
<organism evidence="1 2">
    <name type="scientific">Pontibacter burrus</name>
    <dbReference type="NCBI Taxonomy" id="2704466"/>
    <lineage>
        <taxon>Bacteria</taxon>
        <taxon>Pseudomonadati</taxon>
        <taxon>Bacteroidota</taxon>
        <taxon>Cytophagia</taxon>
        <taxon>Cytophagales</taxon>
        <taxon>Hymenobacteraceae</taxon>
        <taxon>Pontibacter</taxon>
    </lineage>
</organism>
<reference evidence="1 2" key="1">
    <citation type="submission" date="2020-02" db="EMBL/GenBank/DDBJ databases">
        <authorList>
            <person name="Kim M.K."/>
        </authorList>
    </citation>
    <scope>NUCLEOTIDE SEQUENCE [LARGE SCALE GENOMIC DNA]</scope>
    <source>
        <strain evidence="1 2">BT327</strain>
    </source>
</reference>
<accession>A0A6B3LJL5</accession>
<protein>
    <submittedName>
        <fullName evidence="1">Uncharacterized protein</fullName>
    </submittedName>
</protein>
<proteinExistence type="predicted"/>
<comment type="caution">
    <text evidence="1">The sequence shown here is derived from an EMBL/GenBank/DDBJ whole genome shotgun (WGS) entry which is preliminary data.</text>
</comment>
<evidence type="ECO:0000313" key="1">
    <source>
        <dbReference type="EMBL" id="NEM96163.1"/>
    </source>
</evidence>
<keyword evidence="2" id="KW-1185">Reference proteome</keyword>
<dbReference type="Proteomes" id="UP000474777">
    <property type="component" value="Unassembled WGS sequence"/>
</dbReference>
<name>A0A6B3LJL5_9BACT</name>
<dbReference type="RefSeq" id="WP_163910916.1">
    <property type="nucleotide sequence ID" value="NZ_JAAGWD010000001.1"/>
</dbReference>
<dbReference type="AlphaFoldDB" id="A0A6B3LJL5"/>
<dbReference type="EMBL" id="JAAGWD010000001">
    <property type="protein sequence ID" value="NEM96163.1"/>
    <property type="molecule type" value="Genomic_DNA"/>
</dbReference>
<evidence type="ECO:0000313" key="2">
    <source>
        <dbReference type="Proteomes" id="UP000474777"/>
    </source>
</evidence>
<sequence length="208" mass="22628">MLPDGTYLRDDCNGTTRQQVVANGSGGERWGAVIEVNSTLCGYVVRGCMDPEAQNYNPDAVQDDGSCTYAPKAFTEVKVIDVLPCADGVCLRWYNSLGGIDTWHFTGKVDKPFTSEASGEYTLANGLKAAASKAGNPGMVLRTSGLNYNRYTALWQLYTSPKVWIHHPDGSTEEVYVQPANLAPMPLGRTSYDLVVEVVKAPLNTLRN</sequence>